<protein>
    <submittedName>
        <fullName evidence="2">Uncharacterized protein</fullName>
    </submittedName>
</protein>
<keyword evidence="3" id="KW-1185">Reference proteome</keyword>
<dbReference type="RefSeq" id="WP_057658657.1">
    <property type="nucleotide sequence ID" value="NZ_LDJL01000011.1"/>
</dbReference>
<organism evidence="2 3">
    <name type="scientific">Pseudoxanthomonas dokdonensis</name>
    <dbReference type="NCBI Taxonomy" id="344882"/>
    <lineage>
        <taxon>Bacteria</taxon>
        <taxon>Pseudomonadati</taxon>
        <taxon>Pseudomonadota</taxon>
        <taxon>Gammaproteobacteria</taxon>
        <taxon>Lysobacterales</taxon>
        <taxon>Lysobacteraceae</taxon>
        <taxon>Pseudoxanthomonas</taxon>
    </lineage>
</organism>
<feature type="transmembrane region" description="Helical" evidence="1">
    <location>
        <begin position="6"/>
        <end position="25"/>
    </location>
</feature>
<feature type="transmembrane region" description="Helical" evidence="1">
    <location>
        <begin position="37"/>
        <end position="58"/>
    </location>
</feature>
<evidence type="ECO:0000313" key="3">
    <source>
        <dbReference type="Proteomes" id="UP000052052"/>
    </source>
</evidence>
<dbReference type="PATRIC" id="fig|344882.3.peg.380"/>
<keyword evidence="1" id="KW-0472">Membrane</keyword>
<evidence type="ECO:0000256" key="1">
    <source>
        <dbReference type="SAM" id="Phobius"/>
    </source>
</evidence>
<reference evidence="2 3" key="1">
    <citation type="submission" date="2015-05" db="EMBL/GenBank/DDBJ databases">
        <title>Genome sequencing and analysis of members of genus Stenotrophomonas.</title>
        <authorList>
            <person name="Patil P.P."/>
            <person name="Midha S."/>
            <person name="Patil P.B."/>
        </authorList>
    </citation>
    <scope>NUCLEOTIDE SEQUENCE [LARGE SCALE GENOMIC DNA]</scope>
    <source>
        <strain evidence="2 3">DSM 21858</strain>
    </source>
</reference>
<keyword evidence="1" id="KW-0812">Transmembrane</keyword>
<sequence>MTDMVSAGQLVGIAVWLLFPLRMLLDTGMSWPQRRRWALACAVAPLVAYIVFLIVRAVRASSPAHAA</sequence>
<name>A0A0R0CGA0_9GAMM</name>
<evidence type="ECO:0000313" key="2">
    <source>
        <dbReference type="EMBL" id="KRG68825.1"/>
    </source>
</evidence>
<dbReference type="Proteomes" id="UP000052052">
    <property type="component" value="Unassembled WGS sequence"/>
</dbReference>
<comment type="caution">
    <text evidence="2">The sequence shown here is derived from an EMBL/GenBank/DDBJ whole genome shotgun (WGS) entry which is preliminary data.</text>
</comment>
<keyword evidence="1" id="KW-1133">Transmembrane helix</keyword>
<proteinExistence type="predicted"/>
<accession>A0A0R0CGA0</accession>
<gene>
    <name evidence="2" type="ORF">ABB29_10060</name>
</gene>
<dbReference type="STRING" id="344882.ABB29_10060"/>
<dbReference type="EMBL" id="LDJL01000011">
    <property type="protein sequence ID" value="KRG68825.1"/>
    <property type="molecule type" value="Genomic_DNA"/>
</dbReference>
<dbReference type="AlphaFoldDB" id="A0A0R0CGA0"/>